<keyword evidence="3" id="KW-1185">Reference proteome</keyword>
<proteinExistence type="predicted"/>
<keyword evidence="1" id="KW-0732">Signal</keyword>
<dbReference type="Proteomes" id="UP000288395">
    <property type="component" value="Unassembled WGS sequence"/>
</dbReference>
<gene>
    <name evidence="2" type="ORF">CWE08_06700</name>
</gene>
<name>A0A432VX20_9GAMM</name>
<feature type="chain" id="PRO_5019348911" description="Adhesin domain-containing protein" evidence="1">
    <location>
        <begin position="33"/>
        <end position="219"/>
    </location>
</feature>
<dbReference type="AlphaFoldDB" id="A0A432VX20"/>
<evidence type="ECO:0000256" key="1">
    <source>
        <dbReference type="SAM" id="SignalP"/>
    </source>
</evidence>
<dbReference type="RefSeq" id="WP_126766946.1">
    <property type="nucleotide sequence ID" value="NZ_PIPJ01000003.1"/>
</dbReference>
<dbReference type="EMBL" id="PIPJ01000003">
    <property type="protein sequence ID" value="RUO21263.1"/>
    <property type="molecule type" value="Genomic_DNA"/>
</dbReference>
<comment type="caution">
    <text evidence="2">The sequence shown here is derived from an EMBL/GenBank/DDBJ whole genome shotgun (WGS) entry which is preliminary data.</text>
</comment>
<evidence type="ECO:0000313" key="3">
    <source>
        <dbReference type="Proteomes" id="UP000288395"/>
    </source>
</evidence>
<reference evidence="3" key="1">
    <citation type="journal article" date="2018" name="Front. Microbiol.">
        <title>Genome-Based Analysis Reveals the Taxonomy and Diversity of the Family Idiomarinaceae.</title>
        <authorList>
            <person name="Liu Y."/>
            <person name="Lai Q."/>
            <person name="Shao Z."/>
        </authorList>
    </citation>
    <scope>NUCLEOTIDE SEQUENCE [LARGE SCALE GENOMIC DNA]</scope>
    <source>
        <strain evidence="3">GBPy7</strain>
    </source>
</reference>
<dbReference type="OrthoDB" id="6399022at2"/>
<protein>
    <recommendedName>
        <fullName evidence="4">Adhesin domain-containing protein</fullName>
    </recommendedName>
</protein>
<evidence type="ECO:0000313" key="2">
    <source>
        <dbReference type="EMBL" id="RUO21263.1"/>
    </source>
</evidence>
<organism evidence="2 3">
    <name type="scientific">Aliidiomarina iranensis</name>
    <dbReference type="NCBI Taxonomy" id="1434071"/>
    <lineage>
        <taxon>Bacteria</taxon>
        <taxon>Pseudomonadati</taxon>
        <taxon>Pseudomonadota</taxon>
        <taxon>Gammaproteobacteria</taxon>
        <taxon>Alteromonadales</taxon>
        <taxon>Idiomarinaceae</taxon>
        <taxon>Aliidiomarina</taxon>
    </lineage>
</organism>
<evidence type="ECO:0008006" key="4">
    <source>
        <dbReference type="Google" id="ProtNLM"/>
    </source>
</evidence>
<feature type="signal peptide" evidence="1">
    <location>
        <begin position="1"/>
        <end position="32"/>
    </location>
</feature>
<accession>A0A432VX20</accession>
<sequence>MSKAMETTMKKMSWIVLAFVASLSMLTLSTSAAASSEVERYHEISIADIQHVVLKNGVGSVYVEQGEGSNLTIRAQFEGKRSGIMRRTKDVSDMDINIRERNGVLTLSFSEDNVEATWRVTLPRVDKLDIDLGVGLVDVNIGATAVNIDLGVGDVKVVGLLSEAGAVSADVGVGAVSIDGAHDVSSKRAIVAETARGRGDGEYPINIDIGVGDAGIRLR</sequence>